<name>A0ABU1SHQ3_9MICO</name>
<evidence type="ECO:0000313" key="7">
    <source>
        <dbReference type="Proteomes" id="UP001259347"/>
    </source>
</evidence>
<dbReference type="InterPro" id="IPR032808">
    <property type="entry name" value="DoxX"/>
</dbReference>
<accession>A0ABU1SHQ3</accession>
<evidence type="ECO:0000256" key="5">
    <source>
        <dbReference type="SAM" id="Phobius"/>
    </source>
</evidence>
<evidence type="ECO:0008006" key="8">
    <source>
        <dbReference type="Google" id="ProtNLM"/>
    </source>
</evidence>
<evidence type="ECO:0000256" key="2">
    <source>
        <dbReference type="ARBA" id="ARBA00022692"/>
    </source>
</evidence>
<comment type="subcellular location">
    <subcellularLocation>
        <location evidence="1">Membrane</location>
        <topology evidence="1">Multi-pass membrane protein</topology>
    </subcellularLocation>
</comment>
<reference evidence="6 7" key="1">
    <citation type="submission" date="2023-07" db="EMBL/GenBank/DDBJ databases">
        <title>Sorghum-associated microbial communities from plants grown in Nebraska, USA.</title>
        <authorList>
            <person name="Schachtman D."/>
        </authorList>
    </citation>
    <scope>NUCLEOTIDE SEQUENCE [LARGE SCALE GENOMIC DNA]</scope>
    <source>
        <strain evidence="6 7">2980</strain>
    </source>
</reference>
<sequence>MLIALWIVNALLALAMLGAGGMKLLTPKGTLAERGMAWTEDFSAGAIKVFAGLEVIGAAGLILPLATDIAPVLAPLAAVGLGVIMIGAVVVHARRREPIVPPLVLALLAIASAVLGFLVVL</sequence>
<dbReference type="EMBL" id="JAVDUM010000018">
    <property type="protein sequence ID" value="MDR6868833.1"/>
    <property type="molecule type" value="Genomic_DNA"/>
</dbReference>
<keyword evidence="7" id="KW-1185">Reference proteome</keyword>
<keyword evidence="2 5" id="KW-0812">Transmembrane</keyword>
<dbReference type="Pfam" id="PF13564">
    <property type="entry name" value="DoxX_2"/>
    <property type="match status" value="1"/>
</dbReference>
<protein>
    <recommendedName>
        <fullName evidence="8">DoxX family protein</fullName>
    </recommendedName>
</protein>
<gene>
    <name evidence="6" type="ORF">J2Y69_003459</name>
</gene>
<dbReference type="Proteomes" id="UP001259347">
    <property type="component" value="Unassembled WGS sequence"/>
</dbReference>
<keyword evidence="3 5" id="KW-1133">Transmembrane helix</keyword>
<evidence type="ECO:0000256" key="1">
    <source>
        <dbReference type="ARBA" id="ARBA00004141"/>
    </source>
</evidence>
<proteinExistence type="predicted"/>
<comment type="caution">
    <text evidence="6">The sequence shown here is derived from an EMBL/GenBank/DDBJ whole genome shotgun (WGS) entry which is preliminary data.</text>
</comment>
<keyword evidence="4 5" id="KW-0472">Membrane</keyword>
<evidence type="ECO:0000313" key="6">
    <source>
        <dbReference type="EMBL" id="MDR6868833.1"/>
    </source>
</evidence>
<feature type="transmembrane region" description="Helical" evidence="5">
    <location>
        <begin position="46"/>
        <end position="66"/>
    </location>
</feature>
<evidence type="ECO:0000256" key="4">
    <source>
        <dbReference type="ARBA" id="ARBA00023136"/>
    </source>
</evidence>
<dbReference type="RefSeq" id="WP_310023025.1">
    <property type="nucleotide sequence ID" value="NZ_JAVDUM010000018.1"/>
</dbReference>
<feature type="transmembrane region" description="Helical" evidence="5">
    <location>
        <begin position="103"/>
        <end position="120"/>
    </location>
</feature>
<evidence type="ECO:0000256" key="3">
    <source>
        <dbReference type="ARBA" id="ARBA00022989"/>
    </source>
</evidence>
<organism evidence="6 7">
    <name type="scientific">Microbacterium resistens</name>
    <dbReference type="NCBI Taxonomy" id="156977"/>
    <lineage>
        <taxon>Bacteria</taxon>
        <taxon>Bacillati</taxon>
        <taxon>Actinomycetota</taxon>
        <taxon>Actinomycetes</taxon>
        <taxon>Micrococcales</taxon>
        <taxon>Microbacteriaceae</taxon>
        <taxon>Microbacterium</taxon>
    </lineage>
</organism>
<feature type="transmembrane region" description="Helical" evidence="5">
    <location>
        <begin position="72"/>
        <end position="91"/>
    </location>
</feature>
<feature type="transmembrane region" description="Helical" evidence="5">
    <location>
        <begin position="6"/>
        <end position="25"/>
    </location>
</feature>